<dbReference type="EMBL" id="CACVAU010000054">
    <property type="protein sequence ID" value="CAA6818533.1"/>
    <property type="molecule type" value="Genomic_DNA"/>
</dbReference>
<dbReference type="GO" id="GO:0005886">
    <property type="term" value="C:plasma membrane"/>
    <property type="evidence" value="ECO:0007669"/>
    <property type="project" value="UniProtKB-SubCell"/>
</dbReference>
<feature type="transmembrane region" description="Helical" evidence="7">
    <location>
        <begin position="27"/>
        <end position="46"/>
    </location>
</feature>
<protein>
    <submittedName>
        <fullName evidence="8">Lysophospholipid acyltransferase</fullName>
    </submittedName>
</protein>
<dbReference type="GO" id="GO:0009247">
    <property type="term" value="P:glycolipid biosynthetic process"/>
    <property type="evidence" value="ECO:0007669"/>
    <property type="project" value="UniProtKB-ARBA"/>
</dbReference>
<accession>A0A6S6TRB5</accession>
<keyword evidence="7" id="KW-1133">Transmembrane helix</keyword>
<organism evidence="8">
    <name type="scientific">uncultured Sulfurovum sp</name>
    <dbReference type="NCBI Taxonomy" id="269237"/>
    <lineage>
        <taxon>Bacteria</taxon>
        <taxon>Pseudomonadati</taxon>
        <taxon>Campylobacterota</taxon>
        <taxon>Epsilonproteobacteria</taxon>
        <taxon>Campylobacterales</taxon>
        <taxon>Sulfurovaceae</taxon>
        <taxon>Sulfurovum</taxon>
        <taxon>environmental samples</taxon>
    </lineage>
</organism>
<keyword evidence="7" id="KW-0812">Transmembrane</keyword>
<keyword evidence="6 8" id="KW-0012">Acyltransferase</keyword>
<dbReference type="PANTHER" id="PTHR30606:SF10">
    <property type="entry name" value="PHOSPHATIDYLINOSITOL MANNOSIDE ACYLTRANSFERASE"/>
    <property type="match status" value="1"/>
</dbReference>
<name>A0A6S6TRB5_9BACT</name>
<dbReference type="AlphaFoldDB" id="A0A6S6TRB5"/>
<gene>
    <name evidence="8" type="ORF">HELGO_WM17541</name>
</gene>
<dbReference type="PANTHER" id="PTHR30606">
    <property type="entry name" value="LIPID A BIOSYNTHESIS LAUROYL ACYLTRANSFERASE"/>
    <property type="match status" value="1"/>
</dbReference>
<evidence type="ECO:0000256" key="5">
    <source>
        <dbReference type="ARBA" id="ARBA00023136"/>
    </source>
</evidence>
<reference evidence="8" key="1">
    <citation type="submission" date="2020-01" db="EMBL/GenBank/DDBJ databases">
        <authorList>
            <person name="Meier V. D."/>
            <person name="Meier V D."/>
        </authorList>
    </citation>
    <scope>NUCLEOTIDE SEQUENCE</scope>
    <source>
        <strain evidence="8">HLG_WM_MAG_05</strain>
    </source>
</reference>
<keyword evidence="5 7" id="KW-0472">Membrane</keyword>
<keyword evidence="2" id="KW-1003">Cell membrane</keyword>
<evidence type="ECO:0000256" key="2">
    <source>
        <dbReference type="ARBA" id="ARBA00022475"/>
    </source>
</evidence>
<proteinExistence type="predicted"/>
<evidence type="ECO:0000256" key="6">
    <source>
        <dbReference type="ARBA" id="ARBA00023315"/>
    </source>
</evidence>
<dbReference type="CDD" id="cd07984">
    <property type="entry name" value="LPLAT_LABLAT-like"/>
    <property type="match status" value="1"/>
</dbReference>
<evidence type="ECO:0000256" key="7">
    <source>
        <dbReference type="SAM" id="Phobius"/>
    </source>
</evidence>
<evidence type="ECO:0000256" key="4">
    <source>
        <dbReference type="ARBA" id="ARBA00022679"/>
    </source>
</evidence>
<evidence type="ECO:0000256" key="1">
    <source>
        <dbReference type="ARBA" id="ARBA00004533"/>
    </source>
</evidence>
<dbReference type="Pfam" id="PF03279">
    <property type="entry name" value="Lip_A_acyltrans"/>
    <property type="match status" value="1"/>
</dbReference>
<keyword evidence="3" id="KW-0997">Cell inner membrane</keyword>
<evidence type="ECO:0000313" key="8">
    <source>
        <dbReference type="EMBL" id="CAA6818533.1"/>
    </source>
</evidence>
<sequence length="291" mass="33676">MQETQQRGSAWSIKLALILYNIFGYKFIYYLLYPITFFYFLLAGNVKKSLKIYYKHLNLAFNNRVYYEHLRVFAICLVDRFVSKIDPKSYNFIYDNIEVPSAILEKGTVLIYSHFGGWAASSTGAHVKNSVNIVMQEILLDGIKAIENSIEKASKVEKSNVNIIDLNQGSIVVSVQIANALLNEEVVAIMADRASNTKSETEVFFLGEKAKFNKNPFQVAYKVNKPLLVYFIVLVGMKKYKVEYINIDMDQSKKEAEAVAEALNIYVKKFEEIVQKYPNQWFNFYDFWEKK</sequence>
<evidence type="ECO:0000256" key="3">
    <source>
        <dbReference type="ARBA" id="ARBA00022519"/>
    </source>
</evidence>
<keyword evidence="4 8" id="KW-0808">Transferase</keyword>
<comment type="subcellular location">
    <subcellularLocation>
        <location evidence="1">Cell inner membrane</location>
    </subcellularLocation>
</comment>
<dbReference type="GO" id="GO:0016746">
    <property type="term" value="F:acyltransferase activity"/>
    <property type="evidence" value="ECO:0007669"/>
    <property type="project" value="UniProtKB-KW"/>
</dbReference>
<dbReference type="InterPro" id="IPR004960">
    <property type="entry name" value="LipA_acyltrans"/>
</dbReference>